<accession>A0ABR1UIZ5</accession>
<evidence type="ECO:0000313" key="1">
    <source>
        <dbReference type="EMBL" id="KAK8058869.1"/>
    </source>
</evidence>
<name>A0ABR1UIZ5_9PEZI</name>
<keyword evidence="2" id="KW-1185">Reference proteome</keyword>
<dbReference type="Proteomes" id="UP001480595">
    <property type="component" value="Unassembled WGS sequence"/>
</dbReference>
<reference evidence="1 2" key="1">
    <citation type="submission" date="2023-01" db="EMBL/GenBank/DDBJ databases">
        <title>Analysis of 21 Apiospora genomes using comparative genomics revels a genus with tremendous synthesis potential of carbohydrate active enzymes and secondary metabolites.</title>
        <authorList>
            <person name="Sorensen T."/>
        </authorList>
    </citation>
    <scope>NUCLEOTIDE SEQUENCE [LARGE SCALE GENOMIC DNA]</scope>
    <source>
        <strain evidence="1 2">CBS 135458</strain>
    </source>
</reference>
<gene>
    <name evidence="1" type="ORF">PG994_009317</name>
</gene>
<dbReference type="EMBL" id="JAQQWL010000009">
    <property type="protein sequence ID" value="KAK8058869.1"/>
    <property type="molecule type" value="Genomic_DNA"/>
</dbReference>
<protein>
    <submittedName>
        <fullName evidence="1">Uncharacterized protein</fullName>
    </submittedName>
</protein>
<evidence type="ECO:0000313" key="2">
    <source>
        <dbReference type="Proteomes" id="UP001480595"/>
    </source>
</evidence>
<sequence length="131" mass="14403">MSILSHSAVGAFLEAEAAIATQVLLNQVDAIVPSEAIAASVLTRSGLEEDEESSGERTVISFMDENLRHRPAVPRSRSLLEVLRAARLHLAVQEYGISFANEIVAEFQLNPSKPTNVIRQEICQRENDNSF</sequence>
<dbReference type="GeneID" id="92093789"/>
<proteinExistence type="predicted"/>
<comment type="caution">
    <text evidence="1">The sequence shown here is derived from an EMBL/GenBank/DDBJ whole genome shotgun (WGS) entry which is preliminary data.</text>
</comment>
<dbReference type="RefSeq" id="XP_066714315.1">
    <property type="nucleotide sequence ID" value="XM_066860726.1"/>
</dbReference>
<organism evidence="1 2">
    <name type="scientific">Apiospora phragmitis</name>
    <dbReference type="NCBI Taxonomy" id="2905665"/>
    <lineage>
        <taxon>Eukaryota</taxon>
        <taxon>Fungi</taxon>
        <taxon>Dikarya</taxon>
        <taxon>Ascomycota</taxon>
        <taxon>Pezizomycotina</taxon>
        <taxon>Sordariomycetes</taxon>
        <taxon>Xylariomycetidae</taxon>
        <taxon>Amphisphaeriales</taxon>
        <taxon>Apiosporaceae</taxon>
        <taxon>Apiospora</taxon>
    </lineage>
</organism>